<keyword evidence="2" id="KW-0472">Membrane</keyword>
<reference evidence="3" key="1">
    <citation type="journal article" date="2020" name="Nature">
        <title>Giant virus diversity and host interactions through global metagenomics.</title>
        <authorList>
            <person name="Schulz F."/>
            <person name="Roux S."/>
            <person name="Paez-Espino D."/>
            <person name="Jungbluth S."/>
            <person name="Walsh D.A."/>
            <person name="Denef V.J."/>
            <person name="McMahon K.D."/>
            <person name="Konstantinidis K.T."/>
            <person name="Eloe-Fadrosh E.A."/>
            <person name="Kyrpides N.C."/>
            <person name="Woyke T."/>
        </authorList>
    </citation>
    <scope>NUCLEOTIDE SEQUENCE</scope>
    <source>
        <strain evidence="3">GVMAG-M-3300009163-63</strain>
    </source>
</reference>
<dbReference type="EMBL" id="MN739005">
    <property type="protein sequence ID" value="QHT34690.1"/>
    <property type="molecule type" value="Genomic_DNA"/>
</dbReference>
<proteinExistence type="predicted"/>
<protein>
    <submittedName>
        <fullName evidence="3">Uncharacterized protein</fullName>
    </submittedName>
</protein>
<evidence type="ECO:0000256" key="1">
    <source>
        <dbReference type="SAM" id="MobiDB-lite"/>
    </source>
</evidence>
<keyword evidence="2" id="KW-0812">Transmembrane</keyword>
<sequence length="528" mass="57070">MFFDNINGTSGGTGDSNSNNDNDKYDLKNVSLRQGRAFLKDEKKLNRTNTYLAQNTGNSQIVGMNIEGFDDGQQQPEAVSASASASSAPEAVSLISSGEPGQLDKMDDAFDSKMAAYSSALSEFNKELLKSQNYFVVPVKSLMPINSCFNCDASLGGTDCAAMGVSNSNGDIRTALPNSTSPTANLLPCVVSGVTVPGWGADPNDSSSCMAPLGQKCCNMSIYNGQPVCITRFGLAGYKEKAMNDWVGECITPPPPEEITQKITLANEHCQGNGISLNYWSQNANNFVLVTTQEPANDAGVPYNNIRPFAKMNSIPVWMCNLGDPSGVNFFSNLQDANKAKSALVFSPTVEKMLSSAREDMMNAATGLIKAVSSQQSTTAADRKAIEQKISAVRSKISKLDSQKQMLDNSADANSISLSLPSLPSLPSSSMKESFVAQEEDTRIQFKSRYAYYTVWFVIAIVLIVVIFSSIFYTDKGGEGGESSSSSTILIIGVLMVIVFVYFIIQYLMVYFNVSNPRFPFNDFNPLL</sequence>
<evidence type="ECO:0000313" key="3">
    <source>
        <dbReference type="EMBL" id="QHT34690.1"/>
    </source>
</evidence>
<feature type="transmembrane region" description="Helical" evidence="2">
    <location>
        <begin position="488"/>
        <end position="512"/>
    </location>
</feature>
<keyword evidence="2" id="KW-1133">Transmembrane helix</keyword>
<organism evidence="3">
    <name type="scientific">viral metagenome</name>
    <dbReference type="NCBI Taxonomy" id="1070528"/>
    <lineage>
        <taxon>unclassified sequences</taxon>
        <taxon>metagenomes</taxon>
        <taxon>organismal metagenomes</taxon>
    </lineage>
</organism>
<feature type="region of interest" description="Disordered" evidence="1">
    <location>
        <begin position="1"/>
        <end position="26"/>
    </location>
</feature>
<accession>A0A6C0F3D6</accession>
<feature type="transmembrane region" description="Helical" evidence="2">
    <location>
        <begin position="450"/>
        <end position="473"/>
    </location>
</feature>
<name>A0A6C0F3D6_9ZZZZ</name>
<dbReference type="AlphaFoldDB" id="A0A6C0F3D6"/>
<evidence type="ECO:0000256" key="2">
    <source>
        <dbReference type="SAM" id="Phobius"/>
    </source>
</evidence>